<feature type="compositionally biased region" description="Polar residues" evidence="1">
    <location>
        <begin position="1"/>
        <end position="18"/>
    </location>
</feature>
<dbReference type="AlphaFoldDB" id="A0A7S4WF02"/>
<evidence type="ECO:0000313" key="3">
    <source>
        <dbReference type="EMBL" id="CAE4649934.1"/>
    </source>
</evidence>
<keyword evidence="2" id="KW-0812">Transmembrane</keyword>
<evidence type="ECO:0000256" key="2">
    <source>
        <dbReference type="SAM" id="Phobius"/>
    </source>
</evidence>
<evidence type="ECO:0000256" key="1">
    <source>
        <dbReference type="SAM" id="MobiDB-lite"/>
    </source>
</evidence>
<organism evidence="3">
    <name type="scientific">Alexandrium monilatum</name>
    <dbReference type="NCBI Taxonomy" id="311494"/>
    <lineage>
        <taxon>Eukaryota</taxon>
        <taxon>Sar</taxon>
        <taxon>Alveolata</taxon>
        <taxon>Dinophyceae</taxon>
        <taxon>Gonyaulacales</taxon>
        <taxon>Pyrocystaceae</taxon>
        <taxon>Alexandrium</taxon>
    </lineage>
</organism>
<proteinExistence type="predicted"/>
<reference evidence="3" key="1">
    <citation type="submission" date="2021-01" db="EMBL/GenBank/DDBJ databases">
        <authorList>
            <person name="Corre E."/>
            <person name="Pelletier E."/>
            <person name="Niang G."/>
            <person name="Scheremetjew M."/>
            <person name="Finn R."/>
            <person name="Kale V."/>
            <person name="Holt S."/>
            <person name="Cochrane G."/>
            <person name="Meng A."/>
            <person name="Brown T."/>
            <person name="Cohen L."/>
        </authorList>
    </citation>
    <scope>NUCLEOTIDE SEQUENCE</scope>
    <source>
        <strain evidence="3">CCMP3105</strain>
    </source>
</reference>
<dbReference type="EMBL" id="HBNR01073735">
    <property type="protein sequence ID" value="CAE4649934.1"/>
    <property type="molecule type" value="Transcribed_RNA"/>
</dbReference>
<feature type="region of interest" description="Disordered" evidence="1">
    <location>
        <begin position="1"/>
        <end position="21"/>
    </location>
</feature>
<feature type="transmembrane region" description="Helical" evidence="2">
    <location>
        <begin position="36"/>
        <end position="55"/>
    </location>
</feature>
<protein>
    <submittedName>
        <fullName evidence="3">Uncharacterized protein</fullName>
    </submittedName>
</protein>
<keyword evidence="2" id="KW-1133">Transmembrane helix</keyword>
<gene>
    <name evidence="3" type="ORF">AMON00008_LOCUS52318</name>
</gene>
<name>A0A7S4WF02_9DINO</name>
<accession>A0A7S4WF02</accession>
<sequence>MGSSSSLPSNPRGTTQSPDAPGCFERLYIQLSARHSMFDLIFGFVLGLGIGAYNAKNGLRDCLDDTFHLSKQKAAEAKTKAGPYAMQARAAAMPYVKQISDNVSKGVASLQQQAGSMRAA</sequence>
<keyword evidence="2" id="KW-0472">Membrane</keyword>